<evidence type="ECO:0000256" key="1">
    <source>
        <dbReference type="SAM" id="MobiDB-lite"/>
    </source>
</evidence>
<dbReference type="AlphaFoldDB" id="A0A9X2DBS4"/>
<dbReference type="SUPFAM" id="SSF46955">
    <property type="entry name" value="Putative DNA-binding domain"/>
    <property type="match status" value="1"/>
</dbReference>
<sequence length="145" mass="16177">MLIGDRGPGVVLDARTCAVLEAYAGVRHLRTLHRGQDPHLDRQLAEIKHAADLWQTHVDRATRNHLGSADGSASGPTVDAAPEPDRPSPWLTTSQVAVLLRVEPRTVVKAIDRGSLPARKAGRQWQIHTDDVEHYRQARRERQPR</sequence>
<dbReference type="InterPro" id="IPR009061">
    <property type="entry name" value="DNA-bd_dom_put_sf"/>
</dbReference>
<dbReference type="Proteomes" id="UP001139485">
    <property type="component" value="Unassembled WGS sequence"/>
</dbReference>
<name>A0A9X2DBS4_9ACTN</name>
<comment type="caution">
    <text evidence="3">The sequence shown here is derived from an EMBL/GenBank/DDBJ whole genome shotgun (WGS) entry which is preliminary data.</text>
</comment>
<proteinExistence type="predicted"/>
<feature type="region of interest" description="Disordered" evidence="1">
    <location>
        <begin position="62"/>
        <end position="91"/>
    </location>
</feature>
<dbReference type="EMBL" id="JAMOIL010000054">
    <property type="protein sequence ID" value="MCM0622846.1"/>
    <property type="molecule type" value="Genomic_DNA"/>
</dbReference>
<feature type="domain" description="Helix-turn-helix" evidence="2">
    <location>
        <begin position="90"/>
        <end position="140"/>
    </location>
</feature>
<evidence type="ECO:0000313" key="3">
    <source>
        <dbReference type="EMBL" id="MCM0622846.1"/>
    </source>
</evidence>
<dbReference type="InterPro" id="IPR010093">
    <property type="entry name" value="SinI_DNA-bd"/>
</dbReference>
<evidence type="ECO:0000259" key="2">
    <source>
        <dbReference type="Pfam" id="PF12728"/>
    </source>
</evidence>
<gene>
    <name evidence="3" type="ORF">M8330_21385</name>
</gene>
<keyword evidence="4" id="KW-1185">Reference proteome</keyword>
<organism evidence="3 4">
    <name type="scientific">Nocardioides bruguierae</name>
    <dbReference type="NCBI Taxonomy" id="2945102"/>
    <lineage>
        <taxon>Bacteria</taxon>
        <taxon>Bacillati</taxon>
        <taxon>Actinomycetota</taxon>
        <taxon>Actinomycetes</taxon>
        <taxon>Propionibacteriales</taxon>
        <taxon>Nocardioidaceae</taxon>
        <taxon>Nocardioides</taxon>
    </lineage>
</organism>
<accession>A0A9X2DBS4</accession>
<dbReference type="RefSeq" id="WP_250829002.1">
    <property type="nucleotide sequence ID" value="NZ_JAMOIL010000054.1"/>
</dbReference>
<evidence type="ECO:0000313" key="4">
    <source>
        <dbReference type="Proteomes" id="UP001139485"/>
    </source>
</evidence>
<feature type="region of interest" description="Disordered" evidence="1">
    <location>
        <begin position="118"/>
        <end position="145"/>
    </location>
</feature>
<dbReference type="InterPro" id="IPR041657">
    <property type="entry name" value="HTH_17"/>
</dbReference>
<dbReference type="Pfam" id="PF12728">
    <property type="entry name" value="HTH_17"/>
    <property type="match status" value="1"/>
</dbReference>
<dbReference type="NCBIfam" id="TIGR01764">
    <property type="entry name" value="excise"/>
    <property type="match status" value="1"/>
</dbReference>
<feature type="compositionally biased region" description="Basic and acidic residues" evidence="1">
    <location>
        <begin position="128"/>
        <end position="145"/>
    </location>
</feature>
<dbReference type="GO" id="GO:0003677">
    <property type="term" value="F:DNA binding"/>
    <property type="evidence" value="ECO:0007669"/>
    <property type="project" value="InterPro"/>
</dbReference>
<reference evidence="3" key="1">
    <citation type="submission" date="2022-05" db="EMBL/GenBank/DDBJ databases">
        <authorList>
            <person name="Tuo L."/>
        </authorList>
    </citation>
    <scope>NUCLEOTIDE SEQUENCE</scope>
    <source>
        <strain evidence="3">BSK12Z-4</strain>
    </source>
</reference>
<protein>
    <submittedName>
        <fullName evidence="3">Helix-turn-helix domain-containing protein</fullName>
    </submittedName>
</protein>